<dbReference type="PROSITE" id="PS50262">
    <property type="entry name" value="G_PROTEIN_RECEP_F1_2"/>
    <property type="match status" value="1"/>
</dbReference>
<dbReference type="Gene3D" id="1.20.1070.10">
    <property type="entry name" value="Rhodopsin 7-helix transmembrane proteins"/>
    <property type="match status" value="1"/>
</dbReference>
<organism evidence="8 9">
    <name type="scientific">Portunus trituberculatus</name>
    <name type="common">Swimming crab</name>
    <name type="synonym">Neptunus trituberculatus</name>
    <dbReference type="NCBI Taxonomy" id="210409"/>
    <lineage>
        <taxon>Eukaryota</taxon>
        <taxon>Metazoa</taxon>
        <taxon>Ecdysozoa</taxon>
        <taxon>Arthropoda</taxon>
        <taxon>Crustacea</taxon>
        <taxon>Multicrustacea</taxon>
        <taxon>Malacostraca</taxon>
        <taxon>Eumalacostraca</taxon>
        <taxon>Eucarida</taxon>
        <taxon>Decapoda</taxon>
        <taxon>Pleocyemata</taxon>
        <taxon>Brachyura</taxon>
        <taxon>Eubrachyura</taxon>
        <taxon>Portunoidea</taxon>
        <taxon>Portunidae</taxon>
        <taxon>Portuninae</taxon>
        <taxon>Portunus</taxon>
    </lineage>
</organism>
<comment type="subcellular location">
    <subcellularLocation>
        <location evidence="1">Membrane</location>
    </subcellularLocation>
</comment>
<dbReference type="InterPro" id="IPR052665">
    <property type="entry name" value="Neuropeptide-GPCR"/>
</dbReference>
<keyword evidence="4 6" id="KW-1133">Transmembrane helix</keyword>
<keyword evidence="5 6" id="KW-0472">Membrane</keyword>
<evidence type="ECO:0000256" key="3">
    <source>
        <dbReference type="ARBA" id="ARBA00022692"/>
    </source>
</evidence>
<dbReference type="GO" id="GO:0005886">
    <property type="term" value="C:plasma membrane"/>
    <property type="evidence" value="ECO:0007669"/>
    <property type="project" value="TreeGrafter"/>
</dbReference>
<comment type="caution">
    <text evidence="8">The sequence shown here is derived from an EMBL/GenBank/DDBJ whole genome shotgun (WGS) entry which is preliminary data.</text>
</comment>
<feature type="domain" description="G-protein coupled receptors family 1 profile" evidence="7">
    <location>
        <begin position="1"/>
        <end position="118"/>
    </location>
</feature>
<evidence type="ECO:0000313" key="9">
    <source>
        <dbReference type="Proteomes" id="UP000324222"/>
    </source>
</evidence>
<comment type="similarity">
    <text evidence="2">Belongs to the G-protein coupled receptor 1 family.</text>
</comment>
<dbReference type="Pfam" id="PF00001">
    <property type="entry name" value="7tm_1"/>
    <property type="match status" value="1"/>
</dbReference>
<dbReference type="PANTHER" id="PTHR24224:SF6">
    <property type="entry name" value="CARDIOACCELERATORY PEPTIDE RECEPTOR-RELATED"/>
    <property type="match status" value="1"/>
</dbReference>
<dbReference type="EMBL" id="VSRR010001546">
    <property type="protein sequence ID" value="MPC26034.1"/>
    <property type="molecule type" value="Genomic_DNA"/>
</dbReference>
<dbReference type="InterPro" id="IPR000276">
    <property type="entry name" value="GPCR_Rhodpsn"/>
</dbReference>
<proteinExistence type="inferred from homology"/>
<gene>
    <name evidence="8" type="primary">CCAP-R_2</name>
    <name evidence="8" type="ORF">E2C01_019163</name>
</gene>
<reference evidence="8 9" key="1">
    <citation type="submission" date="2019-05" db="EMBL/GenBank/DDBJ databases">
        <title>Another draft genome of Portunus trituberculatus and its Hox gene families provides insights of decapod evolution.</title>
        <authorList>
            <person name="Jeong J.-H."/>
            <person name="Song I."/>
            <person name="Kim S."/>
            <person name="Choi T."/>
            <person name="Kim D."/>
            <person name="Ryu S."/>
            <person name="Kim W."/>
        </authorList>
    </citation>
    <scope>NUCLEOTIDE SEQUENCE [LARGE SCALE GENOMIC DNA]</scope>
    <source>
        <tissue evidence="8">Muscle</tissue>
    </source>
</reference>
<evidence type="ECO:0000256" key="4">
    <source>
        <dbReference type="ARBA" id="ARBA00022989"/>
    </source>
</evidence>
<dbReference type="AlphaFoldDB" id="A0A5B7DZ83"/>
<dbReference type="OrthoDB" id="5987909at2759"/>
<protein>
    <submittedName>
        <fullName evidence="8">Cardioacceleratory peptide receptor</fullName>
    </submittedName>
</protein>
<evidence type="ECO:0000313" key="8">
    <source>
        <dbReference type="EMBL" id="MPC26034.1"/>
    </source>
</evidence>
<keyword evidence="9" id="KW-1185">Reference proteome</keyword>
<keyword evidence="3 6" id="KW-0812">Transmembrane</keyword>
<evidence type="ECO:0000259" key="7">
    <source>
        <dbReference type="PROSITE" id="PS50262"/>
    </source>
</evidence>
<evidence type="ECO:0000256" key="2">
    <source>
        <dbReference type="ARBA" id="ARBA00010663"/>
    </source>
</evidence>
<dbReference type="SUPFAM" id="SSF81321">
    <property type="entry name" value="Family A G protein-coupled receptor-like"/>
    <property type="match status" value="1"/>
</dbReference>
<dbReference type="Proteomes" id="UP000324222">
    <property type="component" value="Unassembled WGS sequence"/>
</dbReference>
<dbReference type="PANTHER" id="PTHR24224">
    <property type="entry name" value="CARDIOACCELERATORY PEPTIDE RECEPTOR-RELATED"/>
    <property type="match status" value="1"/>
</dbReference>
<evidence type="ECO:0000256" key="1">
    <source>
        <dbReference type="ARBA" id="ARBA00004370"/>
    </source>
</evidence>
<dbReference type="InterPro" id="IPR017452">
    <property type="entry name" value="GPCR_Rhodpsn_7TM"/>
</dbReference>
<dbReference type="GO" id="GO:0008188">
    <property type="term" value="F:neuropeptide receptor activity"/>
    <property type="evidence" value="ECO:0007669"/>
    <property type="project" value="TreeGrafter"/>
</dbReference>
<sequence length="118" mass="13297">MAVDRRRARRLVAGAWVLSAIFASPSLVFFMETSVDGVMQCWIDFPKLWQWKLYMTLVALTVFLFPTVIIAACYAVIVYTIWSKGKVMTVTSKALGARSKLMEGEKGRAVENSREKNA</sequence>
<evidence type="ECO:0000256" key="5">
    <source>
        <dbReference type="ARBA" id="ARBA00023136"/>
    </source>
</evidence>
<keyword evidence="8" id="KW-0675">Receptor</keyword>
<feature type="transmembrane region" description="Helical" evidence="6">
    <location>
        <begin position="54"/>
        <end position="82"/>
    </location>
</feature>
<accession>A0A5B7DZ83</accession>
<name>A0A5B7DZ83_PORTR</name>
<evidence type="ECO:0000256" key="6">
    <source>
        <dbReference type="SAM" id="Phobius"/>
    </source>
</evidence>